<proteinExistence type="predicted"/>
<evidence type="ECO:0000256" key="3">
    <source>
        <dbReference type="ARBA" id="ARBA00022989"/>
    </source>
</evidence>
<reference evidence="7" key="1">
    <citation type="submission" date="2021-01" db="EMBL/GenBank/DDBJ databases">
        <authorList>
            <person name="Corre E."/>
            <person name="Pelletier E."/>
            <person name="Niang G."/>
            <person name="Scheremetjew M."/>
            <person name="Finn R."/>
            <person name="Kale V."/>
            <person name="Holt S."/>
            <person name="Cochrane G."/>
            <person name="Meng A."/>
            <person name="Brown T."/>
            <person name="Cohen L."/>
        </authorList>
    </citation>
    <scope>NUCLEOTIDE SEQUENCE</scope>
    <source>
        <strain evidence="7">PLY182g</strain>
    </source>
</reference>
<keyword evidence="3 5" id="KW-1133">Transmembrane helix</keyword>
<keyword evidence="2 5" id="KW-0812">Transmembrane</keyword>
<evidence type="ECO:0000259" key="6">
    <source>
        <dbReference type="Pfam" id="PF03798"/>
    </source>
</evidence>
<dbReference type="EMBL" id="HBEY01016264">
    <property type="protein sequence ID" value="CAD8604540.1"/>
    <property type="molecule type" value="Transcribed_RNA"/>
</dbReference>
<evidence type="ECO:0000256" key="2">
    <source>
        <dbReference type="ARBA" id="ARBA00022692"/>
    </source>
</evidence>
<dbReference type="InterPro" id="IPR006634">
    <property type="entry name" value="TLC-dom"/>
</dbReference>
<evidence type="ECO:0000256" key="1">
    <source>
        <dbReference type="ARBA" id="ARBA00004141"/>
    </source>
</evidence>
<dbReference type="Pfam" id="PF03798">
    <property type="entry name" value="TRAM_LAG1_CLN8"/>
    <property type="match status" value="1"/>
</dbReference>
<keyword evidence="4 5" id="KW-0472">Membrane</keyword>
<gene>
    <name evidence="7" type="ORF">CPEL01642_LOCUS7875</name>
</gene>
<protein>
    <recommendedName>
        <fullName evidence="6">TLC domain-containing protein</fullName>
    </recommendedName>
</protein>
<dbReference type="GO" id="GO:0016020">
    <property type="term" value="C:membrane"/>
    <property type="evidence" value="ECO:0007669"/>
    <property type="project" value="UniProtKB-SubCell"/>
</dbReference>
<evidence type="ECO:0000256" key="5">
    <source>
        <dbReference type="SAM" id="Phobius"/>
    </source>
</evidence>
<evidence type="ECO:0000256" key="4">
    <source>
        <dbReference type="ARBA" id="ARBA00023136"/>
    </source>
</evidence>
<feature type="transmembrane region" description="Helical" evidence="5">
    <location>
        <begin position="122"/>
        <end position="146"/>
    </location>
</feature>
<dbReference type="AlphaFoldDB" id="A0A7S0L7F3"/>
<organism evidence="7">
    <name type="scientific">Coccolithus braarudii</name>
    <dbReference type="NCBI Taxonomy" id="221442"/>
    <lineage>
        <taxon>Eukaryota</taxon>
        <taxon>Haptista</taxon>
        <taxon>Haptophyta</taxon>
        <taxon>Prymnesiophyceae</taxon>
        <taxon>Coccolithales</taxon>
        <taxon>Coccolithaceae</taxon>
        <taxon>Coccolithus</taxon>
    </lineage>
</organism>
<name>A0A7S0L7F3_9EUKA</name>
<comment type="subcellular location">
    <subcellularLocation>
        <location evidence="1">Membrane</location>
        <topology evidence="1">Multi-pass membrane protein</topology>
    </subcellularLocation>
</comment>
<evidence type="ECO:0000313" key="7">
    <source>
        <dbReference type="EMBL" id="CAD8604540.1"/>
    </source>
</evidence>
<accession>A0A7S0L7F3</accession>
<feature type="transmembrane region" description="Helical" evidence="5">
    <location>
        <begin position="166"/>
        <end position="186"/>
    </location>
</feature>
<sequence>MQWFFPDAATHEAALSPESRIFEEVETSGQMLAIVIGMQIFWDIPTNIFVKAMWSPLMLTHHVGMLAASVLCLMGPFAQHYVPFYAGVIETSSIPLAFVDLFHPKHYGDLSDTYPAIGQFNLLCRLCFAFLFLVLRALYFPYVTFAEFAPDALSILFEKRSLPEKMATSVGLVLVVLFTGLQLYWARLLCQQAAKLLRPNEQDKQPAMV</sequence>
<feature type="domain" description="TLC" evidence="6">
    <location>
        <begin position="39"/>
        <end position="190"/>
    </location>
</feature>